<evidence type="ECO:0000256" key="8">
    <source>
        <dbReference type="SAM" id="MobiDB-lite"/>
    </source>
</evidence>
<keyword evidence="5 7" id="KW-1278">Translocase</keyword>
<name>A0A934Q8Z6_9MICO</name>
<evidence type="ECO:0000256" key="1">
    <source>
        <dbReference type="ARBA" id="ARBA00022448"/>
    </source>
</evidence>
<dbReference type="PANTHER" id="PTHR42781:SF4">
    <property type="entry name" value="SPERMIDINE_PUTRESCINE IMPORT ATP-BINDING PROTEIN POTA"/>
    <property type="match status" value="1"/>
</dbReference>
<dbReference type="SUPFAM" id="SSF52540">
    <property type="entry name" value="P-loop containing nucleoside triphosphate hydrolases"/>
    <property type="match status" value="1"/>
</dbReference>
<sequence>MSATASQHGERPGEYDGVRARSTAIAVEGVSKRFPTGERDVLVDVDLTIGDGEFFSILGPSGCGKSTLLRILAGFERPSRGSVRLFNADVTDTPPNKRDLNLVFQSYALFPHLSVFGNIAFGLKRKRLSKSEIDARVREAVTLVELEGREEARPRELSGGQQQRVALARALVNRPRALLLDEPLAALDLKLRQAMQEELKRIQREVGITFVYVTHDQGEALALSDRLAVMAEGRLLQVGTPDELYERPSDPFVARFIGSSTLLEGVVIDGGSVVRLDGGDEIPLPAGTGSADGSRIGVVVRPERIRVSPDSAQAREAGGEPARAPAPGLRAGLRGTVEETEFLGPSRTYRIRTDGGAVVRASAPNSGPGDAVFAIGDRVRASWTVSSDAVVPL</sequence>
<dbReference type="GO" id="GO:0015417">
    <property type="term" value="F:ABC-type polyamine transporter activity"/>
    <property type="evidence" value="ECO:0007669"/>
    <property type="project" value="UniProtKB-EC"/>
</dbReference>
<dbReference type="EMBL" id="JAEHOH010000029">
    <property type="protein sequence ID" value="MBK0420419.1"/>
    <property type="molecule type" value="Genomic_DNA"/>
</dbReference>
<keyword evidence="11" id="KW-1185">Reference proteome</keyword>
<dbReference type="GO" id="GO:0005524">
    <property type="term" value="F:ATP binding"/>
    <property type="evidence" value="ECO:0007669"/>
    <property type="project" value="UniProtKB-KW"/>
</dbReference>
<dbReference type="PANTHER" id="PTHR42781">
    <property type="entry name" value="SPERMIDINE/PUTRESCINE IMPORT ATP-BINDING PROTEIN POTA"/>
    <property type="match status" value="1"/>
</dbReference>
<comment type="catalytic activity">
    <reaction evidence="7">
        <text>ATP + H2O + polyamine-[polyamine-binding protein]Side 1 = ADP + phosphate + polyamineSide 2 + [polyamine-binding protein]Side 1.</text>
        <dbReference type="EC" id="7.6.2.11"/>
    </reaction>
</comment>
<organism evidence="10 11">
    <name type="scientific">Leucobacter chromiisoli</name>
    <dbReference type="NCBI Taxonomy" id="2796471"/>
    <lineage>
        <taxon>Bacteria</taxon>
        <taxon>Bacillati</taxon>
        <taxon>Actinomycetota</taxon>
        <taxon>Actinomycetes</taxon>
        <taxon>Micrococcales</taxon>
        <taxon>Microbacteriaceae</taxon>
        <taxon>Leucobacter</taxon>
    </lineage>
</organism>
<feature type="domain" description="ABC transporter" evidence="9">
    <location>
        <begin position="25"/>
        <end position="257"/>
    </location>
</feature>
<dbReference type="PROSITE" id="PS00211">
    <property type="entry name" value="ABC_TRANSPORTER_1"/>
    <property type="match status" value="1"/>
</dbReference>
<dbReference type="GO" id="GO:0043190">
    <property type="term" value="C:ATP-binding cassette (ABC) transporter complex"/>
    <property type="evidence" value="ECO:0007669"/>
    <property type="project" value="InterPro"/>
</dbReference>
<dbReference type="InterPro" id="IPR008995">
    <property type="entry name" value="Mo/tungstate-bd_C_term_dom"/>
</dbReference>
<feature type="compositionally biased region" description="Low complexity" evidence="8">
    <location>
        <begin position="314"/>
        <end position="328"/>
    </location>
</feature>
<dbReference type="InterPro" id="IPR003439">
    <property type="entry name" value="ABC_transporter-like_ATP-bd"/>
</dbReference>
<keyword evidence="1 7" id="KW-0813">Transport</keyword>
<evidence type="ECO:0000256" key="2">
    <source>
        <dbReference type="ARBA" id="ARBA00022475"/>
    </source>
</evidence>
<evidence type="ECO:0000259" key="9">
    <source>
        <dbReference type="PROSITE" id="PS50893"/>
    </source>
</evidence>
<comment type="similarity">
    <text evidence="7">Belongs to the ABC transporter superfamily. Spermidine/putrescine importer (TC 3.A.1.11.1) family.</text>
</comment>
<dbReference type="InterPro" id="IPR017871">
    <property type="entry name" value="ABC_transporter-like_CS"/>
</dbReference>
<keyword evidence="6 7" id="KW-0472">Membrane</keyword>
<protein>
    <recommendedName>
        <fullName evidence="7">Spermidine/putrescine import ATP-binding protein PotA</fullName>
        <ecNumber evidence="7">7.6.2.11</ecNumber>
    </recommendedName>
</protein>
<dbReference type="InterPro" id="IPR005893">
    <property type="entry name" value="PotA-like"/>
</dbReference>
<comment type="function">
    <text evidence="7">Part of the ABC transporter complex PotABCD involved in spermidine/putrescine import. Responsible for energy coupling to the transport system.</text>
</comment>
<dbReference type="EC" id="7.6.2.11" evidence="7"/>
<comment type="subunit">
    <text evidence="7">The complex is composed of two ATP-binding proteins (PotA), two transmembrane proteins (PotB and PotC) and a solute-binding protein (PotD).</text>
</comment>
<gene>
    <name evidence="7" type="primary">potA</name>
    <name evidence="10" type="ORF">JD276_15425</name>
</gene>
<keyword evidence="2 7" id="KW-1003">Cell membrane</keyword>
<dbReference type="Proteomes" id="UP000608530">
    <property type="component" value="Unassembled WGS sequence"/>
</dbReference>
<dbReference type="InterPro" id="IPR003593">
    <property type="entry name" value="AAA+_ATPase"/>
</dbReference>
<dbReference type="InterPro" id="IPR013611">
    <property type="entry name" value="Transp-assoc_OB_typ2"/>
</dbReference>
<dbReference type="SUPFAM" id="SSF50331">
    <property type="entry name" value="MOP-like"/>
    <property type="match status" value="1"/>
</dbReference>
<keyword evidence="4 7" id="KW-0067">ATP-binding</keyword>
<dbReference type="SMART" id="SM00382">
    <property type="entry name" value="AAA"/>
    <property type="match status" value="1"/>
</dbReference>
<proteinExistence type="inferred from homology"/>
<dbReference type="FunFam" id="3.40.50.300:FF:000042">
    <property type="entry name" value="Maltose/maltodextrin ABC transporter, ATP-binding protein"/>
    <property type="match status" value="1"/>
</dbReference>
<comment type="caution">
    <text evidence="10">The sequence shown here is derived from an EMBL/GenBank/DDBJ whole genome shotgun (WGS) entry which is preliminary data.</text>
</comment>
<evidence type="ECO:0000256" key="7">
    <source>
        <dbReference type="RuleBase" id="RU364083"/>
    </source>
</evidence>
<evidence type="ECO:0000256" key="6">
    <source>
        <dbReference type="ARBA" id="ARBA00023136"/>
    </source>
</evidence>
<reference evidence="10" key="1">
    <citation type="submission" date="2020-12" db="EMBL/GenBank/DDBJ databases">
        <title>Leucobacter sp. CAS1, isolated from Chromium sludge.</title>
        <authorList>
            <person name="Xu Z."/>
        </authorList>
    </citation>
    <scope>NUCLEOTIDE SEQUENCE</scope>
    <source>
        <strain evidence="10">CSA1</strain>
    </source>
</reference>
<dbReference type="RefSeq" id="WP_200116558.1">
    <property type="nucleotide sequence ID" value="NZ_JAEHOH010000029.1"/>
</dbReference>
<dbReference type="AlphaFoldDB" id="A0A934Q8Z6"/>
<dbReference type="GO" id="GO:0016887">
    <property type="term" value="F:ATP hydrolysis activity"/>
    <property type="evidence" value="ECO:0007669"/>
    <property type="project" value="InterPro"/>
</dbReference>
<accession>A0A934Q8Z6</accession>
<evidence type="ECO:0000313" key="10">
    <source>
        <dbReference type="EMBL" id="MBK0420419.1"/>
    </source>
</evidence>
<keyword evidence="3 7" id="KW-0547">Nucleotide-binding</keyword>
<feature type="region of interest" description="Disordered" evidence="8">
    <location>
        <begin position="309"/>
        <end position="328"/>
    </location>
</feature>
<evidence type="ECO:0000256" key="5">
    <source>
        <dbReference type="ARBA" id="ARBA00022967"/>
    </source>
</evidence>
<dbReference type="NCBIfam" id="TIGR01187">
    <property type="entry name" value="potA"/>
    <property type="match status" value="1"/>
</dbReference>
<dbReference type="Gene3D" id="3.40.50.300">
    <property type="entry name" value="P-loop containing nucleotide triphosphate hydrolases"/>
    <property type="match status" value="1"/>
</dbReference>
<evidence type="ECO:0000256" key="4">
    <source>
        <dbReference type="ARBA" id="ARBA00022840"/>
    </source>
</evidence>
<dbReference type="Pfam" id="PF00005">
    <property type="entry name" value="ABC_tran"/>
    <property type="match status" value="1"/>
</dbReference>
<dbReference type="Gene3D" id="2.40.50.100">
    <property type="match status" value="1"/>
</dbReference>
<dbReference type="Pfam" id="PF08402">
    <property type="entry name" value="TOBE_2"/>
    <property type="match status" value="1"/>
</dbReference>
<evidence type="ECO:0000256" key="3">
    <source>
        <dbReference type="ARBA" id="ARBA00022741"/>
    </source>
</evidence>
<dbReference type="InterPro" id="IPR050093">
    <property type="entry name" value="ABC_SmlMolc_Importer"/>
</dbReference>
<evidence type="ECO:0000313" key="11">
    <source>
        <dbReference type="Proteomes" id="UP000608530"/>
    </source>
</evidence>
<dbReference type="PROSITE" id="PS50893">
    <property type="entry name" value="ABC_TRANSPORTER_2"/>
    <property type="match status" value="1"/>
</dbReference>
<dbReference type="InterPro" id="IPR027417">
    <property type="entry name" value="P-loop_NTPase"/>
</dbReference>